<protein>
    <submittedName>
        <fullName evidence="2">Uncharacterized protein</fullName>
    </submittedName>
</protein>
<feature type="compositionally biased region" description="Polar residues" evidence="1">
    <location>
        <begin position="240"/>
        <end position="254"/>
    </location>
</feature>
<evidence type="ECO:0000256" key="1">
    <source>
        <dbReference type="SAM" id="MobiDB-lite"/>
    </source>
</evidence>
<organism evidence="2 3">
    <name type="scientific">Eragrostis curvula</name>
    <name type="common">weeping love grass</name>
    <dbReference type="NCBI Taxonomy" id="38414"/>
    <lineage>
        <taxon>Eukaryota</taxon>
        <taxon>Viridiplantae</taxon>
        <taxon>Streptophyta</taxon>
        <taxon>Embryophyta</taxon>
        <taxon>Tracheophyta</taxon>
        <taxon>Spermatophyta</taxon>
        <taxon>Magnoliopsida</taxon>
        <taxon>Liliopsida</taxon>
        <taxon>Poales</taxon>
        <taxon>Poaceae</taxon>
        <taxon>PACMAD clade</taxon>
        <taxon>Chloridoideae</taxon>
        <taxon>Eragrostideae</taxon>
        <taxon>Eragrostidinae</taxon>
        <taxon>Eragrostis</taxon>
    </lineage>
</organism>
<dbReference type="EMBL" id="RWGY01000004">
    <property type="protein sequence ID" value="TVU47410.1"/>
    <property type="molecule type" value="Genomic_DNA"/>
</dbReference>
<sequence>MEDSVGEEERREQGEAMAHAVKGDEHVEAGRGGHGSDEPGEEGGFLSAMASKIGAAMAGGHESSGEDGGAVNATAASNGGEEEREDGHGGGGIFQRFMSSSHAPSPDSEASGTEEAKGDEKAQDAGGEQGGILSAMASKIGMAMSSTNGNGDHGASDDFKTSNDDAVDHRKGEEKEKSEEANGGGILSAMASKIGTAMSGANGNGEHNTVGDAVDHSTGEDKEKSDEANGGGILSAMASKISTAMSGANGNGEHSTVGDAVDHSTGEEKAEEDEANGAGILSTMASKIGMAMSGANGNGERNTKDDDKTSNGDAADGSKVEEKAKGEEANGGGLVDQIMSNLPSDDQAPEAEEASLLIAIIED</sequence>
<evidence type="ECO:0000313" key="2">
    <source>
        <dbReference type="EMBL" id="TVU47410.1"/>
    </source>
</evidence>
<reference evidence="2 3" key="1">
    <citation type="journal article" date="2019" name="Sci. Rep.">
        <title>A high-quality genome of Eragrostis curvula grass provides insights into Poaceae evolution and supports new strategies to enhance forage quality.</title>
        <authorList>
            <person name="Carballo J."/>
            <person name="Santos B.A.C.M."/>
            <person name="Zappacosta D."/>
            <person name="Garbus I."/>
            <person name="Selva J.P."/>
            <person name="Gallo C.A."/>
            <person name="Diaz A."/>
            <person name="Albertini E."/>
            <person name="Caccamo M."/>
            <person name="Echenique V."/>
        </authorList>
    </citation>
    <scope>NUCLEOTIDE SEQUENCE [LARGE SCALE GENOMIC DNA]</scope>
    <source>
        <strain evidence="3">cv. Victoria</strain>
        <tissue evidence="2">Leaf</tissue>
    </source>
</reference>
<feature type="compositionally biased region" description="Basic and acidic residues" evidence="1">
    <location>
        <begin position="21"/>
        <end position="37"/>
    </location>
</feature>
<comment type="caution">
    <text evidence="2">The sequence shown here is derived from an EMBL/GenBank/DDBJ whole genome shotgun (WGS) entry which is preliminary data.</text>
</comment>
<name>A0A5J9WJ80_9POAL</name>
<feature type="compositionally biased region" description="Basic and acidic residues" evidence="1">
    <location>
        <begin position="114"/>
        <end position="123"/>
    </location>
</feature>
<dbReference type="Proteomes" id="UP000324897">
    <property type="component" value="Chromosome 5"/>
</dbReference>
<dbReference type="AlphaFoldDB" id="A0A5J9WJ80"/>
<accession>A0A5J9WJ80</accession>
<dbReference type="Gramene" id="TVU47410">
    <property type="protein sequence ID" value="TVU47410"/>
    <property type="gene ID" value="EJB05_07011"/>
</dbReference>
<feature type="compositionally biased region" description="Basic and acidic residues" evidence="1">
    <location>
        <begin position="301"/>
        <end position="328"/>
    </location>
</feature>
<feature type="compositionally biased region" description="Basic and acidic residues" evidence="1">
    <location>
        <begin position="154"/>
        <end position="180"/>
    </location>
</feature>
<gene>
    <name evidence="2" type="ORF">EJB05_07011</name>
</gene>
<evidence type="ECO:0000313" key="3">
    <source>
        <dbReference type="Proteomes" id="UP000324897"/>
    </source>
</evidence>
<feature type="compositionally biased region" description="Basic and acidic residues" evidence="1">
    <location>
        <begin position="213"/>
        <end position="227"/>
    </location>
</feature>
<proteinExistence type="predicted"/>
<dbReference type="OrthoDB" id="689633at2759"/>
<feature type="region of interest" description="Disordered" evidence="1">
    <location>
        <begin position="1"/>
        <end position="350"/>
    </location>
</feature>
<keyword evidence="3" id="KW-1185">Reference proteome</keyword>
<feature type="compositionally biased region" description="Polar residues" evidence="1">
    <location>
        <begin position="97"/>
        <end position="111"/>
    </location>
</feature>